<dbReference type="RefSeq" id="WP_377188002.1">
    <property type="nucleotide sequence ID" value="NZ_JBHUPD010000003.1"/>
</dbReference>
<comment type="caution">
    <text evidence="1">The sequence shown here is derived from an EMBL/GenBank/DDBJ whole genome shotgun (WGS) entry which is preliminary data.</text>
</comment>
<dbReference type="Proteomes" id="UP001597557">
    <property type="component" value="Unassembled WGS sequence"/>
</dbReference>
<name>A0ABW5YFC5_9SPHI</name>
<evidence type="ECO:0008006" key="3">
    <source>
        <dbReference type="Google" id="ProtNLM"/>
    </source>
</evidence>
<evidence type="ECO:0000313" key="2">
    <source>
        <dbReference type="Proteomes" id="UP001597557"/>
    </source>
</evidence>
<sequence length="129" mass="15404">MVIGFKQQFVNPILTGSKIHTIREDKGGRWKAGMTMHMYTGGRFSKEYHQFTEHECVSVQDLFMTYYNGKLEVSVNETLIYGYPEKDNFAVSDGFKDWKDFESWWIPVLMEHPDRTYKGVLLHWTKFWY</sequence>
<protein>
    <recommendedName>
        <fullName evidence="3">ASCH domain-containing protein</fullName>
    </recommendedName>
</protein>
<organism evidence="1 2">
    <name type="scientific">Mucilaginibacter ximonensis</name>
    <dbReference type="NCBI Taxonomy" id="538021"/>
    <lineage>
        <taxon>Bacteria</taxon>
        <taxon>Pseudomonadati</taxon>
        <taxon>Bacteroidota</taxon>
        <taxon>Sphingobacteriia</taxon>
        <taxon>Sphingobacteriales</taxon>
        <taxon>Sphingobacteriaceae</taxon>
        <taxon>Mucilaginibacter</taxon>
    </lineage>
</organism>
<evidence type="ECO:0000313" key="1">
    <source>
        <dbReference type="EMBL" id="MFD2874063.1"/>
    </source>
</evidence>
<reference evidence="2" key="1">
    <citation type="journal article" date="2019" name="Int. J. Syst. Evol. Microbiol.">
        <title>The Global Catalogue of Microorganisms (GCM) 10K type strain sequencing project: providing services to taxonomists for standard genome sequencing and annotation.</title>
        <authorList>
            <consortium name="The Broad Institute Genomics Platform"/>
            <consortium name="The Broad Institute Genome Sequencing Center for Infectious Disease"/>
            <person name="Wu L."/>
            <person name="Ma J."/>
        </authorList>
    </citation>
    <scope>NUCLEOTIDE SEQUENCE [LARGE SCALE GENOMIC DNA]</scope>
    <source>
        <strain evidence="2">KCTC 22437</strain>
    </source>
</reference>
<dbReference type="EMBL" id="JBHUPD010000003">
    <property type="protein sequence ID" value="MFD2874063.1"/>
    <property type="molecule type" value="Genomic_DNA"/>
</dbReference>
<accession>A0ABW5YFC5</accession>
<gene>
    <name evidence="1" type="ORF">ACFS5N_16390</name>
</gene>
<keyword evidence="2" id="KW-1185">Reference proteome</keyword>
<proteinExistence type="predicted"/>